<protein>
    <submittedName>
        <fullName evidence="1">Uncharacterized protein</fullName>
    </submittedName>
</protein>
<keyword evidence="2" id="KW-1185">Reference proteome</keyword>
<evidence type="ECO:0000313" key="2">
    <source>
        <dbReference type="Proteomes" id="UP001497516"/>
    </source>
</evidence>
<gene>
    <name evidence="1" type="ORF">LTRI10_LOCUS45112</name>
</gene>
<name>A0AAV2G3Q8_9ROSI</name>
<sequence>MTLMSQIHLNISFVEALAQMPKYAKYLKYLLAKKKKLRSMAIVTLNEECFAILHSQLPEKQKDSGSFTIHCFIGGICVGYS</sequence>
<evidence type="ECO:0000313" key="1">
    <source>
        <dbReference type="EMBL" id="CAL1405318.1"/>
    </source>
</evidence>
<organism evidence="1 2">
    <name type="scientific">Linum trigynum</name>
    <dbReference type="NCBI Taxonomy" id="586398"/>
    <lineage>
        <taxon>Eukaryota</taxon>
        <taxon>Viridiplantae</taxon>
        <taxon>Streptophyta</taxon>
        <taxon>Embryophyta</taxon>
        <taxon>Tracheophyta</taxon>
        <taxon>Spermatophyta</taxon>
        <taxon>Magnoliopsida</taxon>
        <taxon>eudicotyledons</taxon>
        <taxon>Gunneridae</taxon>
        <taxon>Pentapetalae</taxon>
        <taxon>rosids</taxon>
        <taxon>fabids</taxon>
        <taxon>Malpighiales</taxon>
        <taxon>Linaceae</taxon>
        <taxon>Linum</taxon>
    </lineage>
</organism>
<dbReference type="EMBL" id="OZ034821">
    <property type="protein sequence ID" value="CAL1405318.1"/>
    <property type="molecule type" value="Genomic_DNA"/>
</dbReference>
<dbReference type="AlphaFoldDB" id="A0AAV2G3Q8"/>
<proteinExistence type="predicted"/>
<accession>A0AAV2G3Q8</accession>
<reference evidence="1 2" key="1">
    <citation type="submission" date="2024-04" db="EMBL/GenBank/DDBJ databases">
        <authorList>
            <person name="Fracassetti M."/>
        </authorList>
    </citation>
    <scope>NUCLEOTIDE SEQUENCE [LARGE SCALE GENOMIC DNA]</scope>
</reference>
<dbReference type="Proteomes" id="UP001497516">
    <property type="component" value="Chromosome 8"/>
</dbReference>